<dbReference type="Proteomes" id="UP000814243">
    <property type="component" value="Unassembled WGS sequence"/>
</dbReference>
<evidence type="ECO:0000313" key="3">
    <source>
        <dbReference type="Proteomes" id="UP000814243"/>
    </source>
</evidence>
<protein>
    <submittedName>
        <fullName evidence="2">Uncharacterized protein</fullName>
    </submittedName>
</protein>
<organism evidence="2 3">
    <name type="scientific">Spodoptera exigua</name>
    <name type="common">Beet armyworm</name>
    <name type="synonym">Noctua fulgens</name>
    <dbReference type="NCBI Taxonomy" id="7107"/>
    <lineage>
        <taxon>Eukaryota</taxon>
        <taxon>Metazoa</taxon>
        <taxon>Ecdysozoa</taxon>
        <taxon>Arthropoda</taxon>
        <taxon>Hexapoda</taxon>
        <taxon>Insecta</taxon>
        <taxon>Pterygota</taxon>
        <taxon>Neoptera</taxon>
        <taxon>Endopterygota</taxon>
        <taxon>Lepidoptera</taxon>
        <taxon>Glossata</taxon>
        <taxon>Ditrysia</taxon>
        <taxon>Noctuoidea</taxon>
        <taxon>Noctuidae</taxon>
        <taxon>Amphipyrinae</taxon>
        <taxon>Spodoptera</taxon>
    </lineage>
</organism>
<evidence type="ECO:0000256" key="1">
    <source>
        <dbReference type="SAM" id="Phobius"/>
    </source>
</evidence>
<comment type="caution">
    <text evidence="2">The sequence shown here is derived from an EMBL/GenBank/DDBJ whole genome shotgun (WGS) entry which is preliminary data.</text>
</comment>
<feature type="transmembrane region" description="Helical" evidence="1">
    <location>
        <begin position="140"/>
        <end position="162"/>
    </location>
</feature>
<feature type="transmembrane region" description="Helical" evidence="1">
    <location>
        <begin position="116"/>
        <end position="134"/>
    </location>
</feature>
<keyword evidence="1" id="KW-0472">Membrane</keyword>
<gene>
    <name evidence="2" type="ORF">HF086_008001</name>
</gene>
<reference evidence="2" key="1">
    <citation type="journal article" date="2021" name="G3 (Bethesda)">
        <title>Genome and transcriptome analysis of the beet armyworm Spodoptera exigua reveals targets for pest control. .</title>
        <authorList>
            <person name="Simon S."/>
            <person name="Breeschoten T."/>
            <person name="Jansen H.J."/>
            <person name="Dirks R.P."/>
            <person name="Schranz M.E."/>
            <person name="Ros V.I.D."/>
        </authorList>
    </citation>
    <scope>NUCLEOTIDE SEQUENCE</scope>
    <source>
        <strain evidence="2">TB_SE_WUR_2020</strain>
    </source>
</reference>
<name>A0A922S9I5_SPOEX</name>
<proteinExistence type="predicted"/>
<dbReference type="EMBL" id="JACEFF010000843">
    <property type="protein sequence ID" value="KAH9630031.1"/>
    <property type="molecule type" value="Genomic_DNA"/>
</dbReference>
<keyword evidence="1" id="KW-0812">Transmembrane</keyword>
<evidence type="ECO:0000313" key="2">
    <source>
        <dbReference type="EMBL" id="KAH9630031.1"/>
    </source>
</evidence>
<keyword evidence="1" id="KW-1133">Transmembrane helix</keyword>
<feature type="transmembrane region" description="Helical" evidence="1">
    <location>
        <begin position="62"/>
        <end position="80"/>
    </location>
</feature>
<dbReference type="AlphaFoldDB" id="A0A922S9I5"/>
<feature type="transmembrane region" description="Helical" evidence="1">
    <location>
        <begin position="35"/>
        <end position="56"/>
    </location>
</feature>
<sequence>MSTKTMSYFRNLIIVENFFCVSRPYLIKDHRTRLICNYISIGMIIIITCFIITDIISIDLGVGNRIFEVVIGFEFFSLAIGSRYQQTVFRAIDRLDEKCGVDEDYGSKIRVKTVELVFIFLTSVVIDFVGLLMLGTNKTFAVFLCVAFAAHDAEMAFASLLVEAVNLRLKKLKDVVPNTGSRIYRHVLITTAHISEQCTSTSHKSDDNGCMCPLSERNAKLKLKIRSIFAQVVMAYDHFNNAKLTWN</sequence>
<accession>A0A922S9I5</accession>